<evidence type="ECO:0000256" key="1">
    <source>
        <dbReference type="SAM" id="Phobius"/>
    </source>
</evidence>
<dbReference type="Proteomes" id="UP000231279">
    <property type="component" value="Unassembled WGS sequence"/>
</dbReference>
<comment type="caution">
    <text evidence="2">The sequence shown here is derived from an EMBL/GenBank/DDBJ whole genome shotgun (WGS) entry which is preliminary data.</text>
</comment>
<name>A0A2G9I938_9LAMI</name>
<reference evidence="3" key="1">
    <citation type="journal article" date="2018" name="Gigascience">
        <title>Genome assembly of the Pink Ipe (Handroanthus impetiginosus, Bignoniaceae), a highly valued, ecologically keystone Neotropical timber forest tree.</title>
        <authorList>
            <person name="Silva-Junior O.B."/>
            <person name="Grattapaglia D."/>
            <person name="Novaes E."/>
            <person name="Collevatti R.G."/>
        </authorList>
    </citation>
    <scope>NUCLEOTIDE SEQUENCE [LARGE SCALE GENOMIC DNA]</scope>
    <source>
        <strain evidence="3">cv. UFG-1</strain>
    </source>
</reference>
<sequence length="61" mass="7550">MILQHLVLIYPVILSFLGEKNMGSACLYYVRFLLRYPFSQVFWFWLWFWFWLCGLINPRNV</sequence>
<protein>
    <submittedName>
        <fullName evidence="2">Uncharacterized protein</fullName>
    </submittedName>
</protein>
<gene>
    <name evidence="2" type="ORF">CDL12_00972</name>
</gene>
<accession>A0A2G9I938</accession>
<keyword evidence="3" id="KW-1185">Reference proteome</keyword>
<organism evidence="2 3">
    <name type="scientific">Handroanthus impetiginosus</name>
    <dbReference type="NCBI Taxonomy" id="429701"/>
    <lineage>
        <taxon>Eukaryota</taxon>
        <taxon>Viridiplantae</taxon>
        <taxon>Streptophyta</taxon>
        <taxon>Embryophyta</taxon>
        <taxon>Tracheophyta</taxon>
        <taxon>Spermatophyta</taxon>
        <taxon>Magnoliopsida</taxon>
        <taxon>eudicotyledons</taxon>
        <taxon>Gunneridae</taxon>
        <taxon>Pentapetalae</taxon>
        <taxon>asterids</taxon>
        <taxon>lamiids</taxon>
        <taxon>Lamiales</taxon>
        <taxon>Bignoniaceae</taxon>
        <taxon>Crescentiina</taxon>
        <taxon>Tabebuia alliance</taxon>
        <taxon>Handroanthus</taxon>
    </lineage>
</organism>
<dbReference type="AlphaFoldDB" id="A0A2G9I938"/>
<dbReference type="EMBL" id="NKXS01000119">
    <property type="protein sequence ID" value="PIN26268.1"/>
    <property type="molecule type" value="Genomic_DNA"/>
</dbReference>
<keyword evidence="1" id="KW-0472">Membrane</keyword>
<keyword evidence="1" id="KW-1133">Transmembrane helix</keyword>
<keyword evidence="1" id="KW-0812">Transmembrane</keyword>
<proteinExistence type="predicted"/>
<evidence type="ECO:0000313" key="2">
    <source>
        <dbReference type="EMBL" id="PIN26268.1"/>
    </source>
</evidence>
<evidence type="ECO:0000313" key="3">
    <source>
        <dbReference type="Proteomes" id="UP000231279"/>
    </source>
</evidence>
<feature type="transmembrane region" description="Helical" evidence="1">
    <location>
        <begin position="41"/>
        <end position="58"/>
    </location>
</feature>